<organism evidence="1 2">
    <name type="scientific">Chitinophaga defluvii</name>
    <dbReference type="NCBI Taxonomy" id="3163343"/>
    <lineage>
        <taxon>Bacteria</taxon>
        <taxon>Pseudomonadati</taxon>
        <taxon>Bacteroidota</taxon>
        <taxon>Chitinophagia</taxon>
        <taxon>Chitinophagales</taxon>
        <taxon>Chitinophagaceae</taxon>
        <taxon>Chitinophaga</taxon>
    </lineage>
</organism>
<accession>A0ABV2T0R8</accession>
<dbReference type="EMBL" id="JBEXAC010000001">
    <property type="protein sequence ID" value="MET6996621.1"/>
    <property type="molecule type" value="Genomic_DNA"/>
</dbReference>
<sequence length="146" mass="16693">MNQFDKQLALRWADIDANHHVRHSAYYDFGAQHRIDILTQLGLSLEIMKDAGIGPVLFREECVFKREIMLTDIITISTTLLKLKKDGSRFSIRHELIRADQTLCAIITVDGAWIDIARRKLVSPIPTVVTNVFSSFPKAEDFEMYG</sequence>
<dbReference type="EC" id="3.1.2.-" evidence="1"/>
<dbReference type="RefSeq" id="WP_354659263.1">
    <property type="nucleotide sequence ID" value="NZ_JBEXAC010000001.1"/>
</dbReference>
<dbReference type="Gene3D" id="3.10.129.10">
    <property type="entry name" value="Hotdog Thioesterase"/>
    <property type="match status" value="1"/>
</dbReference>
<dbReference type="PANTHER" id="PTHR31793:SF24">
    <property type="entry name" value="LONG-CHAIN ACYL-COA THIOESTERASE FADM"/>
    <property type="match status" value="1"/>
</dbReference>
<dbReference type="PANTHER" id="PTHR31793">
    <property type="entry name" value="4-HYDROXYBENZOYL-COA THIOESTERASE FAMILY MEMBER"/>
    <property type="match status" value="1"/>
</dbReference>
<keyword evidence="1" id="KW-0378">Hydrolase</keyword>
<gene>
    <name evidence="1" type="ORF">ABR189_04550</name>
</gene>
<comment type="caution">
    <text evidence="1">The sequence shown here is derived from an EMBL/GenBank/DDBJ whole genome shotgun (WGS) entry which is preliminary data.</text>
</comment>
<dbReference type="Proteomes" id="UP001549749">
    <property type="component" value="Unassembled WGS sequence"/>
</dbReference>
<dbReference type="Pfam" id="PF13279">
    <property type="entry name" value="4HBT_2"/>
    <property type="match status" value="1"/>
</dbReference>
<proteinExistence type="predicted"/>
<reference evidence="1 2" key="1">
    <citation type="submission" date="2024-06" db="EMBL/GenBank/DDBJ databases">
        <title>Chitinophaga defluvii sp. nov., isolated from municipal sewage.</title>
        <authorList>
            <person name="Zhang L."/>
        </authorList>
    </citation>
    <scope>NUCLEOTIDE SEQUENCE [LARGE SCALE GENOMIC DNA]</scope>
    <source>
        <strain evidence="1 2">H8</strain>
    </source>
</reference>
<dbReference type="CDD" id="cd00586">
    <property type="entry name" value="4HBT"/>
    <property type="match status" value="1"/>
</dbReference>
<dbReference type="GO" id="GO:0016787">
    <property type="term" value="F:hydrolase activity"/>
    <property type="evidence" value="ECO:0007669"/>
    <property type="project" value="UniProtKB-KW"/>
</dbReference>
<dbReference type="SUPFAM" id="SSF54637">
    <property type="entry name" value="Thioesterase/thiol ester dehydrase-isomerase"/>
    <property type="match status" value="1"/>
</dbReference>
<evidence type="ECO:0000313" key="2">
    <source>
        <dbReference type="Proteomes" id="UP001549749"/>
    </source>
</evidence>
<keyword evidence="2" id="KW-1185">Reference proteome</keyword>
<name>A0ABV2T0R8_9BACT</name>
<dbReference type="InterPro" id="IPR050563">
    <property type="entry name" value="4-hydroxybenzoyl-CoA_TE"/>
</dbReference>
<dbReference type="InterPro" id="IPR029069">
    <property type="entry name" value="HotDog_dom_sf"/>
</dbReference>
<evidence type="ECO:0000313" key="1">
    <source>
        <dbReference type="EMBL" id="MET6996621.1"/>
    </source>
</evidence>
<protein>
    <submittedName>
        <fullName evidence="1">Acyl-CoA thioesterase</fullName>
        <ecNumber evidence="1">3.1.2.-</ecNumber>
    </submittedName>
</protein>